<accession>A0A916J269</accession>
<reference evidence="2" key="1">
    <citation type="submission" date="2021-04" db="EMBL/GenBank/DDBJ databases">
        <authorList>
            <person name="Hornung B."/>
        </authorList>
    </citation>
    <scope>NUCLEOTIDE SEQUENCE</scope>
    <source>
        <strain evidence="2">G5G6</strain>
    </source>
</reference>
<sequence>MSATGAIFEGRCLSSNAEAVDAYYSKAAPVLVPGSTSYLNQFVKDAGVWYQKSYSIDGSGTQTLRYSIAAPSITFDSCDMTEPFFDGLSVGWMIAAAMVAAAAVMFMRRGL</sequence>
<comment type="caution">
    <text evidence="2">The sequence shown here is derived from an EMBL/GenBank/DDBJ whole genome shotgun (WGS) entry which is preliminary data.</text>
</comment>
<evidence type="ECO:0000313" key="3">
    <source>
        <dbReference type="Proteomes" id="UP000742786"/>
    </source>
</evidence>
<dbReference type="EMBL" id="CAJQUM010000001">
    <property type="protein sequence ID" value="CAG4882792.1"/>
    <property type="molecule type" value="Genomic_DNA"/>
</dbReference>
<keyword evidence="1" id="KW-0812">Transmembrane</keyword>
<evidence type="ECO:0000313" key="2">
    <source>
        <dbReference type="EMBL" id="CAG4882792.1"/>
    </source>
</evidence>
<proteinExistence type="predicted"/>
<dbReference type="Proteomes" id="UP000742786">
    <property type="component" value="Unassembled WGS sequence"/>
</dbReference>
<dbReference type="AlphaFoldDB" id="A0A916J269"/>
<keyword evidence="3" id="KW-1185">Reference proteome</keyword>
<dbReference type="RefSeq" id="WP_220634829.1">
    <property type="nucleotide sequence ID" value="NZ_CAJQUM010000001.1"/>
</dbReference>
<protein>
    <submittedName>
        <fullName evidence="2">Uncharacterized protein</fullName>
    </submittedName>
</protein>
<gene>
    <name evidence="2" type="ORF">GTOL_10674</name>
</gene>
<keyword evidence="1" id="KW-1133">Transmembrane helix</keyword>
<organism evidence="2 3">
    <name type="scientific">Georgfuchsia toluolica</name>
    <dbReference type="NCBI Taxonomy" id="424218"/>
    <lineage>
        <taxon>Bacteria</taxon>
        <taxon>Pseudomonadati</taxon>
        <taxon>Pseudomonadota</taxon>
        <taxon>Betaproteobacteria</taxon>
        <taxon>Nitrosomonadales</taxon>
        <taxon>Sterolibacteriaceae</taxon>
        <taxon>Georgfuchsia</taxon>
    </lineage>
</organism>
<name>A0A916J269_9PROT</name>
<feature type="transmembrane region" description="Helical" evidence="1">
    <location>
        <begin position="89"/>
        <end position="107"/>
    </location>
</feature>
<keyword evidence="1" id="KW-0472">Membrane</keyword>
<evidence type="ECO:0000256" key="1">
    <source>
        <dbReference type="SAM" id="Phobius"/>
    </source>
</evidence>